<dbReference type="InterPro" id="IPR017946">
    <property type="entry name" value="PLC-like_Pdiesterase_TIM-brl"/>
</dbReference>
<dbReference type="PROSITE" id="PS50007">
    <property type="entry name" value="PIPLC_X_DOMAIN"/>
    <property type="match status" value="1"/>
</dbReference>
<name>A0A1Q8TD44_9GAMM</name>
<dbReference type="Gene3D" id="3.20.20.190">
    <property type="entry name" value="Phosphatidylinositol (PI) phosphodiesterase"/>
    <property type="match status" value="1"/>
</dbReference>
<protein>
    <submittedName>
        <fullName evidence="2">Glycerophosphoryl diester phosphodiesterase</fullName>
    </submittedName>
</protein>
<gene>
    <name evidence="2" type="ORF">BTW10_09180</name>
</gene>
<reference evidence="2 3" key="1">
    <citation type="submission" date="2016-12" db="EMBL/GenBank/DDBJ databases">
        <title>Draft genome sequences of strains Salinicola socius SMB35, Salinicola sp. MH3R3-1 and Chromohalobacter sp. SMB17 from the Verkhnekamsk potash mining region of Russia.</title>
        <authorList>
            <person name="Mavrodi D.V."/>
            <person name="Olsson B.E."/>
            <person name="Korsakova E.S."/>
            <person name="Pyankova A."/>
            <person name="Mavrodi O.V."/>
            <person name="Plotnikova E.G."/>
        </authorList>
    </citation>
    <scope>NUCLEOTIDE SEQUENCE [LARGE SCALE GENOMIC DNA]</scope>
    <source>
        <strain evidence="2 3">SMB17</strain>
    </source>
</reference>
<evidence type="ECO:0000313" key="3">
    <source>
        <dbReference type="Proteomes" id="UP000186806"/>
    </source>
</evidence>
<sequence length="250" mass="27497">MSETGLVLPRVIAHRGLSAHAPENTLAAVRAAHAAGCRWVELDVQQLGDGTPVIWHDAGVRRCSNGRGKLRHLDLAQAHQLDVGSWFSPSFRHERMATLDEMLALIVECGMGLNLELKISYRHSPAALAKAVVPRLLAALPPSRLLVSSFNRDALHTAREIEADPHRLRLGLLYDKLPKDWRADAETLLAYSVHLDWRKLKPAGAGAVRDAGLHLLCYTANDPAVFLPRWAWGVDAVISDDPPCFKDALT</sequence>
<accession>A0A1Q8TD44</accession>
<proteinExistence type="predicted"/>
<evidence type="ECO:0000259" key="1">
    <source>
        <dbReference type="PROSITE" id="PS51704"/>
    </source>
</evidence>
<organism evidence="2 3">
    <name type="scientific">Chromohalobacter japonicus</name>
    <dbReference type="NCBI Taxonomy" id="223900"/>
    <lineage>
        <taxon>Bacteria</taxon>
        <taxon>Pseudomonadati</taxon>
        <taxon>Pseudomonadota</taxon>
        <taxon>Gammaproteobacteria</taxon>
        <taxon>Oceanospirillales</taxon>
        <taxon>Halomonadaceae</taxon>
        <taxon>Chromohalobacter</taxon>
    </lineage>
</organism>
<dbReference type="PANTHER" id="PTHR46211:SF1">
    <property type="entry name" value="GLYCEROPHOSPHODIESTER PHOSPHODIESTERASE, CYTOPLASMIC"/>
    <property type="match status" value="1"/>
</dbReference>
<dbReference type="SUPFAM" id="SSF51695">
    <property type="entry name" value="PLC-like phosphodiesterases"/>
    <property type="match status" value="1"/>
</dbReference>
<dbReference type="AlphaFoldDB" id="A0A1Q8TD44"/>
<dbReference type="GO" id="GO:0008081">
    <property type="term" value="F:phosphoric diester hydrolase activity"/>
    <property type="evidence" value="ECO:0007669"/>
    <property type="project" value="InterPro"/>
</dbReference>
<keyword evidence="3" id="KW-1185">Reference proteome</keyword>
<dbReference type="GO" id="GO:0006629">
    <property type="term" value="P:lipid metabolic process"/>
    <property type="evidence" value="ECO:0007669"/>
    <property type="project" value="InterPro"/>
</dbReference>
<dbReference type="InterPro" id="IPR030395">
    <property type="entry name" value="GP_PDE_dom"/>
</dbReference>
<dbReference type="Pfam" id="PF03009">
    <property type="entry name" value="GDPD"/>
    <property type="match status" value="1"/>
</dbReference>
<dbReference type="RefSeq" id="WP_075369177.1">
    <property type="nucleotide sequence ID" value="NZ_MSDQ01000022.1"/>
</dbReference>
<dbReference type="PANTHER" id="PTHR46211">
    <property type="entry name" value="GLYCEROPHOSPHORYL DIESTER PHOSPHODIESTERASE"/>
    <property type="match status" value="1"/>
</dbReference>
<dbReference type="EMBL" id="MSDQ01000022">
    <property type="protein sequence ID" value="OLO11548.1"/>
    <property type="molecule type" value="Genomic_DNA"/>
</dbReference>
<dbReference type="STRING" id="223900.GCA_000821045_02485"/>
<evidence type="ECO:0000313" key="2">
    <source>
        <dbReference type="EMBL" id="OLO11548.1"/>
    </source>
</evidence>
<dbReference type="PROSITE" id="PS51704">
    <property type="entry name" value="GP_PDE"/>
    <property type="match status" value="1"/>
</dbReference>
<feature type="domain" description="GP-PDE" evidence="1">
    <location>
        <begin position="9"/>
        <end position="249"/>
    </location>
</feature>
<dbReference type="Proteomes" id="UP000186806">
    <property type="component" value="Unassembled WGS sequence"/>
</dbReference>
<comment type="caution">
    <text evidence="2">The sequence shown here is derived from an EMBL/GenBank/DDBJ whole genome shotgun (WGS) entry which is preliminary data.</text>
</comment>